<feature type="region of interest" description="Disordered" evidence="1">
    <location>
        <begin position="417"/>
        <end position="462"/>
    </location>
</feature>
<comment type="caution">
    <text evidence="3">The sequence shown here is derived from an EMBL/GenBank/DDBJ whole genome shotgun (WGS) entry which is preliminary data.</text>
</comment>
<proteinExistence type="predicted"/>
<sequence length="516" mass="51844">MRILPLALLAAQAVSGAVIPRHDGHDGPETSKTEELIVITITSTKIHKEAPTAIPSAAPPAAGNPSVIFVTTIDYTTVPASGAYPTSSSGARISNGTSGTPTPSVTPPSGTLAVSAIPSLSGSPGTPPGPINPTAAPSVAPSGSSIASGTASVTQFFGSTAGFESIPYESGYETPSYGSGIMSTVDITSFTPIPSQAPASSAAPEVSQTPASSAAPEVSQTPASSGAPVASEAPSPSGAHALSQGPTSAPSHALASSNAAAPSASHASSMDEYAAPPGTPASIQPTTAPTAPEPTVYLPGQTVCIHAHRLSKQLYTTGSALTNPISDSAAPTTVVIIHDSSPEDIKAQGAVNVPAGPGIPDLEDVDFSFSAIKAESEDDGPPPPLISLGHVFEHSISSDSESIVTPVRRPTSAHHFNSMFTPKHSSTLTPTPSHSLAPGLSKVPVSTPEPSKTTSSTMPAGSFVMIGEGKHCPYPYPNEKCGKGAERTTFVTVAKSSVAPTSATTTGWCPYPRQKC</sequence>
<accession>A0A1Y1ZM05</accession>
<dbReference type="AlphaFoldDB" id="A0A1Y1ZM05"/>
<keyword evidence="4" id="KW-1185">Reference proteome</keyword>
<feature type="region of interest" description="Disordered" evidence="1">
    <location>
        <begin position="195"/>
        <end position="294"/>
    </location>
</feature>
<feature type="compositionally biased region" description="Low complexity" evidence="1">
    <location>
        <begin position="96"/>
        <end position="124"/>
    </location>
</feature>
<feature type="chain" id="PRO_5013073272" evidence="2">
    <location>
        <begin position="17"/>
        <end position="516"/>
    </location>
</feature>
<evidence type="ECO:0000313" key="4">
    <source>
        <dbReference type="Proteomes" id="UP000193144"/>
    </source>
</evidence>
<evidence type="ECO:0000256" key="2">
    <source>
        <dbReference type="SAM" id="SignalP"/>
    </source>
</evidence>
<evidence type="ECO:0000313" key="3">
    <source>
        <dbReference type="EMBL" id="ORY11259.1"/>
    </source>
</evidence>
<keyword evidence="2" id="KW-0732">Signal</keyword>
<organism evidence="3 4">
    <name type="scientific">Clohesyomyces aquaticus</name>
    <dbReference type="NCBI Taxonomy" id="1231657"/>
    <lineage>
        <taxon>Eukaryota</taxon>
        <taxon>Fungi</taxon>
        <taxon>Dikarya</taxon>
        <taxon>Ascomycota</taxon>
        <taxon>Pezizomycotina</taxon>
        <taxon>Dothideomycetes</taxon>
        <taxon>Pleosporomycetidae</taxon>
        <taxon>Pleosporales</taxon>
        <taxon>Lindgomycetaceae</taxon>
        <taxon>Clohesyomyces</taxon>
    </lineage>
</organism>
<feature type="signal peptide" evidence="2">
    <location>
        <begin position="1"/>
        <end position="16"/>
    </location>
</feature>
<protein>
    <submittedName>
        <fullName evidence="3">Uncharacterized protein</fullName>
    </submittedName>
</protein>
<gene>
    <name evidence="3" type="ORF">BCR34DRAFT_614747</name>
</gene>
<dbReference type="OrthoDB" id="3801588at2759"/>
<name>A0A1Y1ZM05_9PLEO</name>
<feature type="compositionally biased region" description="Low complexity" evidence="1">
    <location>
        <begin position="285"/>
        <end position="294"/>
    </location>
</feature>
<feature type="compositionally biased region" description="Polar residues" evidence="1">
    <location>
        <begin position="84"/>
        <end position="95"/>
    </location>
</feature>
<dbReference type="Proteomes" id="UP000193144">
    <property type="component" value="Unassembled WGS sequence"/>
</dbReference>
<reference evidence="3 4" key="1">
    <citation type="submission" date="2016-07" db="EMBL/GenBank/DDBJ databases">
        <title>Pervasive Adenine N6-methylation of Active Genes in Fungi.</title>
        <authorList>
            <consortium name="DOE Joint Genome Institute"/>
            <person name="Mondo S.J."/>
            <person name="Dannebaum R.O."/>
            <person name="Kuo R.C."/>
            <person name="Labutti K."/>
            <person name="Haridas S."/>
            <person name="Kuo A."/>
            <person name="Salamov A."/>
            <person name="Ahrendt S.R."/>
            <person name="Lipzen A."/>
            <person name="Sullivan W."/>
            <person name="Andreopoulos W.B."/>
            <person name="Clum A."/>
            <person name="Lindquist E."/>
            <person name="Daum C."/>
            <person name="Ramamoorthy G.K."/>
            <person name="Gryganskyi A."/>
            <person name="Culley D."/>
            <person name="Magnuson J.K."/>
            <person name="James T.Y."/>
            <person name="O'Malley M.A."/>
            <person name="Stajich J.E."/>
            <person name="Spatafora J.W."/>
            <person name="Visel A."/>
            <person name="Grigoriev I.V."/>
        </authorList>
    </citation>
    <scope>NUCLEOTIDE SEQUENCE [LARGE SCALE GENOMIC DNA]</scope>
    <source>
        <strain evidence="3 4">CBS 115471</strain>
    </source>
</reference>
<feature type="compositionally biased region" description="Low complexity" evidence="1">
    <location>
        <begin position="195"/>
        <end position="207"/>
    </location>
</feature>
<dbReference type="EMBL" id="MCFA01000063">
    <property type="protein sequence ID" value="ORY11259.1"/>
    <property type="molecule type" value="Genomic_DNA"/>
</dbReference>
<feature type="compositionally biased region" description="Low complexity" evidence="1">
    <location>
        <begin position="248"/>
        <end position="268"/>
    </location>
</feature>
<feature type="compositionally biased region" description="Low complexity" evidence="1">
    <location>
        <begin position="421"/>
        <end position="459"/>
    </location>
</feature>
<evidence type="ECO:0000256" key="1">
    <source>
        <dbReference type="SAM" id="MobiDB-lite"/>
    </source>
</evidence>
<feature type="region of interest" description="Disordered" evidence="1">
    <location>
        <begin position="84"/>
        <end position="145"/>
    </location>
</feature>
<feature type="compositionally biased region" description="Polar residues" evidence="1">
    <location>
        <begin position="208"/>
        <end position="224"/>
    </location>
</feature>